<dbReference type="GO" id="GO:0006260">
    <property type="term" value="P:DNA replication"/>
    <property type="evidence" value="ECO:0007669"/>
    <property type="project" value="UniProtKB-UniRule"/>
</dbReference>
<dbReference type="PIRSF" id="PIRSF005719">
    <property type="entry name" value="SMC"/>
    <property type="match status" value="1"/>
</dbReference>
<comment type="caution">
    <text evidence="10">The sequence shown here is derived from an EMBL/GenBank/DDBJ whole genome shotgun (WGS) entry which is preliminary data.</text>
</comment>
<dbReference type="GO" id="GO:0003677">
    <property type="term" value="F:DNA binding"/>
    <property type="evidence" value="ECO:0007669"/>
    <property type="project" value="UniProtKB-UniRule"/>
</dbReference>
<dbReference type="GO" id="GO:0005524">
    <property type="term" value="F:ATP binding"/>
    <property type="evidence" value="ECO:0007669"/>
    <property type="project" value="UniProtKB-UniRule"/>
</dbReference>
<dbReference type="SUPFAM" id="SSF52540">
    <property type="entry name" value="P-loop containing nucleoside triphosphate hydrolases"/>
    <property type="match status" value="1"/>
</dbReference>
<dbReference type="GO" id="GO:0007062">
    <property type="term" value="P:sister chromatid cohesion"/>
    <property type="evidence" value="ECO:0007669"/>
    <property type="project" value="InterPro"/>
</dbReference>
<dbReference type="InterPro" id="IPR027417">
    <property type="entry name" value="P-loop_NTPase"/>
</dbReference>
<feature type="domain" description="SMC hinge" evidence="9">
    <location>
        <begin position="519"/>
        <end position="637"/>
    </location>
</feature>
<proteinExistence type="inferred from homology"/>
<dbReference type="GO" id="GO:0005694">
    <property type="term" value="C:chromosome"/>
    <property type="evidence" value="ECO:0007669"/>
    <property type="project" value="InterPro"/>
</dbReference>
<comment type="function">
    <text evidence="7">Required for chromosome condensation and partitioning.</text>
</comment>
<dbReference type="Gene3D" id="3.30.70.1620">
    <property type="match status" value="1"/>
</dbReference>
<dbReference type="HAMAP" id="MF_01894">
    <property type="entry name" value="Smc_prok"/>
    <property type="match status" value="1"/>
</dbReference>
<feature type="binding site" evidence="7">
    <location>
        <begin position="32"/>
        <end position="39"/>
    </location>
    <ligand>
        <name>ATP</name>
        <dbReference type="ChEBI" id="CHEBI:30616"/>
    </ligand>
</feature>
<dbReference type="InterPro" id="IPR011890">
    <property type="entry name" value="SMC_prok"/>
</dbReference>
<evidence type="ECO:0000313" key="11">
    <source>
        <dbReference type="Proteomes" id="UP001212401"/>
    </source>
</evidence>
<dbReference type="Pfam" id="PF02463">
    <property type="entry name" value="SMC_N"/>
    <property type="match status" value="1"/>
</dbReference>
<keyword evidence="3 7" id="KW-0547">Nucleotide-binding</keyword>
<gene>
    <name evidence="7 10" type="primary">smc</name>
    <name evidence="10" type="ORF">L2724_05265</name>
</gene>
<dbReference type="EMBL" id="JAKHPH010000010">
    <property type="protein sequence ID" value="MCZ3667694.1"/>
    <property type="molecule type" value="Genomic_DNA"/>
</dbReference>
<dbReference type="InterPro" id="IPR036277">
    <property type="entry name" value="SMC_hinge_sf"/>
</dbReference>
<dbReference type="FunFam" id="3.40.50.300:FF:000984">
    <property type="entry name" value="Chromosome partition protein Smc"/>
    <property type="match status" value="1"/>
</dbReference>
<evidence type="ECO:0000256" key="4">
    <source>
        <dbReference type="ARBA" id="ARBA00022840"/>
    </source>
</evidence>
<dbReference type="Gene3D" id="1.20.1060.20">
    <property type="match status" value="1"/>
</dbReference>
<dbReference type="Gene3D" id="1.10.287.1490">
    <property type="match status" value="1"/>
</dbReference>
<sequence length="1187" mass="134237">MQLLSLTLDGFKSFAQKTTIKFEPGMTGIVGPNGSGKSNIIEAIRWVMGEQSAHQLRGDKMADVIFNGSSDRKPLNRALVSITFDNSDHYLASDFTELTITRKLYRNGDSEYLVNGQEVRLKDITDLFIDSGLGRESFSIISQGQIEAIFNGKPADRRSIIEAVTGVAKYKKNKDTAEKRLSSTMDNLNRVNDIIAELTSQLEPLADESALAEDYLEQKGQYDLLDRTQTVRLYEQTSKELTELKTKLANDQKLVSDYSAQLAKSTTELNQLKQQQGNLQTNKDQLQAKILTTTEMIGKLQNQQSVSSIKREQQLQERERLADQLQKLKQQQTEIDKKLTQANEQVQSQKKEIANHQEELTAAKQMTSSQRIQHVNEELEKLRGNQVDLMQQITTLQNQQAFLKSNHEQTINAQQQSNAELQAARERLAKIKVQEATAKQEATAQQVHVTDLQGQLKGQQEKQERIQRQHQEAQRSWYQSLGDVHSLQSRLKNYHSMQEEYSGYYQGVQNVLKQRQQFSGLDGAVNELLDVPEKYTTAIETVLGSQLQQLVVDHQSTAKQIINYLVRHRAGRVTILPLDTLKHHQTSPIFNQLQSLPGYVGRATELINYDSKYDVVAQHLLGNTVIADNLDHATEISRYGHHYVRIVTLDGQLINASGSMTGGANRHQRIGLLSQKQLANQLQNALNKEQVTAKQLEKRVAQLQGTQKKIDEQLTDLQTQLHQASEQLHSATGQQQVLQSQRQTIERQVSALKFQSGQQDDQHADYEQKVQQNTQQLKDAQQQFDANKHRTGELQEQIKQLQSDESAQSQHLHQMEQWIAVAQERLQQLKSSRHALQQEKNSLQINADHLEQQIHRLNSQINSDHADDESNETALQDATQQLTTVKQQLVTTKEKLNSLSKQVANAEDSHNRLRDLLAAATNERNQLDAQRIRHESQLDSYLNHLSSQYSMTIGEVKDKVSDLPDDQLKIKLKLLKRGLADLGEVNTGAIAEYKRVKERYDFLSTQQADLLASRDQLNETMAEMDEQVKARFSETFNKVSTAFDQTFQQIFAGGHARLVLTDPHDILTTGIDIMAQPPGKKNQRMSLLSGGEKALTAITLLFAILKVRPVPFAILDEPEAALDEVNVQRFANYLSHFGNDGPQFIVITHRKGTMMNANVLYGVTMQESGVSRMVSVDVIDTLESSND</sequence>
<dbReference type="InterPro" id="IPR024704">
    <property type="entry name" value="SMC"/>
</dbReference>
<dbReference type="AlphaFoldDB" id="A0AAW5WTF0"/>
<dbReference type="Pfam" id="PF06470">
    <property type="entry name" value="SMC_hinge"/>
    <property type="match status" value="1"/>
</dbReference>
<comment type="subunit">
    <text evidence="7">Homodimer.</text>
</comment>
<feature type="coiled-coil region" evidence="7">
    <location>
        <begin position="679"/>
        <end position="734"/>
    </location>
</feature>
<dbReference type="Proteomes" id="UP001212401">
    <property type="component" value="Unassembled WGS sequence"/>
</dbReference>
<dbReference type="SUPFAM" id="SSF57997">
    <property type="entry name" value="Tropomyosin"/>
    <property type="match status" value="1"/>
</dbReference>
<dbReference type="InterPro" id="IPR003395">
    <property type="entry name" value="RecF/RecN/SMC_N"/>
</dbReference>
<protein>
    <recommendedName>
        <fullName evidence="7">Chromosome partition protein Smc</fullName>
    </recommendedName>
</protein>
<evidence type="ECO:0000256" key="8">
    <source>
        <dbReference type="SAM" id="MobiDB-lite"/>
    </source>
</evidence>
<feature type="region of interest" description="Disordered" evidence="8">
    <location>
        <begin position="753"/>
        <end position="809"/>
    </location>
</feature>
<keyword evidence="6 7" id="KW-0238">DNA-binding</keyword>
<feature type="compositionally biased region" description="Polar residues" evidence="8">
    <location>
        <begin position="769"/>
        <end position="785"/>
    </location>
</feature>
<evidence type="ECO:0000256" key="1">
    <source>
        <dbReference type="ARBA" id="ARBA00004496"/>
    </source>
</evidence>
<dbReference type="GO" id="GO:0007059">
    <property type="term" value="P:chromosome segregation"/>
    <property type="evidence" value="ECO:0007669"/>
    <property type="project" value="UniProtKB-UniRule"/>
</dbReference>
<feature type="coiled-coil region" evidence="7">
    <location>
        <begin position="234"/>
        <end position="476"/>
    </location>
</feature>
<feature type="compositionally biased region" description="Polar residues" evidence="8">
    <location>
        <begin position="797"/>
        <end position="809"/>
    </location>
</feature>
<dbReference type="PANTHER" id="PTHR43977">
    <property type="entry name" value="STRUCTURAL MAINTENANCE OF CHROMOSOMES PROTEIN 3"/>
    <property type="match status" value="1"/>
</dbReference>
<keyword evidence="5 7" id="KW-0175">Coiled coil</keyword>
<evidence type="ECO:0000256" key="5">
    <source>
        <dbReference type="ARBA" id="ARBA00023054"/>
    </source>
</evidence>
<keyword evidence="4 7" id="KW-0067">ATP-binding</keyword>
<evidence type="ECO:0000256" key="6">
    <source>
        <dbReference type="ARBA" id="ARBA00023125"/>
    </source>
</evidence>
<keyword evidence="2 7" id="KW-0963">Cytoplasm</keyword>
<organism evidence="10 11">
    <name type="scientific">Limosilactobacillus vaginalis</name>
    <dbReference type="NCBI Taxonomy" id="1633"/>
    <lineage>
        <taxon>Bacteria</taxon>
        <taxon>Bacillati</taxon>
        <taxon>Bacillota</taxon>
        <taxon>Bacilli</taxon>
        <taxon>Lactobacillales</taxon>
        <taxon>Lactobacillaceae</taxon>
        <taxon>Limosilactobacillus</taxon>
    </lineage>
</organism>
<dbReference type="InterPro" id="IPR010935">
    <property type="entry name" value="SMC_hinge"/>
</dbReference>
<dbReference type="GO" id="GO:0030261">
    <property type="term" value="P:chromosome condensation"/>
    <property type="evidence" value="ECO:0007669"/>
    <property type="project" value="InterPro"/>
</dbReference>
<dbReference type="FunFam" id="3.40.50.300:FF:000901">
    <property type="entry name" value="Chromosome partition protein Smc"/>
    <property type="match status" value="1"/>
</dbReference>
<evidence type="ECO:0000256" key="3">
    <source>
        <dbReference type="ARBA" id="ARBA00022741"/>
    </source>
</evidence>
<evidence type="ECO:0000256" key="2">
    <source>
        <dbReference type="ARBA" id="ARBA00022490"/>
    </source>
</evidence>
<evidence type="ECO:0000259" key="9">
    <source>
        <dbReference type="SMART" id="SM00968"/>
    </source>
</evidence>
<dbReference type="GO" id="GO:0005737">
    <property type="term" value="C:cytoplasm"/>
    <property type="evidence" value="ECO:0007669"/>
    <property type="project" value="UniProtKB-SubCell"/>
</dbReference>
<comment type="subcellular location">
    <subcellularLocation>
        <location evidence="1 7">Cytoplasm</location>
    </subcellularLocation>
</comment>
<accession>A0AAW5WTF0</accession>
<feature type="coiled-coil region" evidence="7">
    <location>
        <begin position="819"/>
        <end position="937"/>
    </location>
</feature>
<comment type="similarity">
    <text evidence="7">Belongs to the SMC family.</text>
</comment>
<dbReference type="SMART" id="SM00968">
    <property type="entry name" value="SMC_hinge"/>
    <property type="match status" value="1"/>
</dbReference>
<evidence type="ECO:0000256" key="7">
    <source>
        <dbReference type="HAMAP-Rule" id="MF_01894"/>
    </source>
</evidence>
<evidence type="ECO:0000313" key="10">
    <source>
        <dbReference type="EMBL" id="MCZ3667694.1"/>
    </source>
</evidence>
<comment type="domain">
    <text evidence="7">Contains large globular domains required for ATP hydrolysis at each terminus and a third globular domain forming a flexible hinge near the middle of the molecule. These domains are separated by coiled-coil structures.</text>
</comment>
<dbReference type="Gene3D" id="3.40.50.300">
    <property type="entry name" value="P-loop containing nucleotide triphosphate hydrolases"/>
    <property type="match status" value="2"/>
</dbReference>
<reference evidence="10" key="1">
    <citation type="submission" date="2022-01" db="EMBL/GenBank/DDBJ databases">
        <title>VMRC isolate genome collection.</title>
        <authorList>
            <person name="France M."/>
            <person name="Rutt L."/>
            <person name="Humphrys M."/>
            <person name="Ravel J."/>
        </authorList>
    </citation>
    <scope>NUCLEOTIDE SEQUENCE</scope>
    <source>
        <strain evidence="10">C0048A1</strain>
    </source>
</reference>
<dbReference type="RefSeq" id="WP_269295965.1">
    <property type="nucleotide sequence ID" value="NZ_JAKHPH010000010.1"/>
</dbReference>
<dbReference type="GO" id="GO:0016887">
    <property type="term" value="F:ATP hydrolysis activity"/>
    <property type="evidence" value="ECO:0007669"/>
    <property type="project" value="InterPro"/>
</dbReference>
<dbReference type="NCBIfam" id="TIGR02168">
    <property type="entry name" value="SMC_prok_B"/>
    <property type="match status" value="1"/>
</dbReference>
<dbReference type="CDD" id="cd03278">
    <property type="entry name" value="ABC_SMC_barmotin"/>
    <property type="match status" value="2"/>
</dbReference>
<dbReference type="SUPFAM" id="SSF75553">
    <property type="entry name" value="Smc hinge domain"/>
    <property type="match status" value="1"/>
</dbReference>
<name>A0AAW5WTF0_9LACO</name>